<name>A0ABD0MYA1_CIRMR</name>
<keyword evidence="2" id="KW-1185">Reference proteome</keyword>
<proteinExistence type="predicted"/>
<dbReference type="Proteomes" id="UP001529510">
    <property type="component" value="Unassembled WGS sequence"/>
</dbReference>
<protein>
    <submittedName>
        <fullName evidence="1">Uncharacterized protein</fullName>
    </submittedName>
</protein>
<reference evidence="1 2" key="1">
    <citation type="submission" date="2024-05" db="EMBL/GenBank/DDBJ databases">
        <title>Genome sequencing and assembly of Indian major carp, Cirrhinus mrigala (Hamilton, 1822).</title>
        <authorList>
            <person name="Mohindra V."/>
            <person name="Chowdhury L.M."/>
            <person name="Lal K."/>
            <person name="Jena J.K."/>
        </authorList>
    </citation>
    <scope>NUCLEOTIDE SEQUENCE [LARGE SCALE GENOMIC DNA]</scope>
    <source>
        <strain evidence="1">CM1030</strain>
        <tissue evidence="1">Blood</tissue>
    </source>
</reference>
<dbReference type="EMBL" id="JAMKFB020000059">
    <property type="protein sequence ID" value="KAL0153956.1"/>
    <property type="molecule type" value="Genomic_DNA"/>
</dbReference>
<organism evidence="1 2">
    <name type="scientific">Cirrhinus mrigala</name>
    <name type="common">Mrigala</name>
    <dbReference type="NCBI Taxonomy" id="683832"/>
    <lineage>
        <taxon>Eukaryota</taxon>
        <taxon>Metazoa</taxon>
        <taxon>Chordata</taxon>
        <taxon>Craniata</taxon>
        <taxon>Vertebrata</taxon>
        <taxon>Euteleostomi</taxon>
        <taxon>Actinopterygii</taxon>
        <taxon>Neopterygii</taxon>
        <taxon>Teleostei</taxon>
        <taxon>Ostariophysi</taxon>
        <taxon>Cypriniformes</taxon>
        <taxon>Cyprinidae</taxon>
        <taxon>Labeoninae</taxon>
        <taxon>Labeonini</taxon>
        <taxon>Cirrhinus</taxon>
    </lineage>
</organism>
<accession>A0ABD0MYA1</accession>
<dbReference type="AlphaFoldDB" id="A0ABD0MYA1"/>
<gene>
    <name evidence="1" type="ORF">M9458_050713</name>
</gene>
<sequence length="60" mass="7246">KYKSALTKLEETSRLRAATIFSQMLFEYGRTAEAEDWRPKTREQLKELNDNERYTRSKLF</sequence>
<feature type="non-terminal residue" evidence="1">
    <location>
        <position position="1"/>
    </location>
</feature>
<evidence type="ECO:0000313" key="2">
    <source>
        <dbReference type="Proteomes" id="UP001529510"/>
    </source>
</evidence>
<evidence type="ECO:0000313" key="1">
    <source>
        <dbReference type="EMBL" id="KAL0153956.1"/>
    </source>
</evidence>
<comment type="caution">
    <text evidence="1">The sequence shown here is derived from an EMBL/GenBank/DDBJ whole genome shotgun (WGS) entry which is preliminary data.</text>
</comment>